<dbReference type="RefSeq" id="WP_240591220.1">
    <property type="nucleotide sequence ID" value="NZ_JAKUDL010000003.1"/>
</dbReference>
<evidence type="ECO:0000313" key="1">
    <source>
        <dbReference type="EMBL" id="MCH4294950.1"/>
    </source>
</evidence>
<reference evidence="1 2" key="1">
    <citation type="submission" date="2022-02" db="EMBL/GenBank/DDBJ databases">
        <title>The genome sequence of Shewanella sp. 3B26.</title>
        <authorList>
            <person name="Du J."/>
        </authorList>
    </citation>
    <scope>NUCLEOTIDE SEQUENCE [LARGE SCALE GENOMIC DNA]</scope>
    <source>
        <strain evidence="1 2">3B26</strain>
    </source>
</reference>
<sequence>MPLTNARDWSLMCDKQAKLIESMRSHFPERHEPLTELSRHWRELKQQLDSGAIPRMTGVK</sequence>
<proteinExistence type="predicted"/>
<dbReference type="AlphaFoldDB" id="A0AAJ1FBC9"/>
<organism evidence="1 2">
    <name type="scientific">Shewanella zhuhaiensis</name>
    <dbReference type="NCBI Taxonomy" id="2919576"/>
    <lineage>
        <taxon>Bacteria</taxon>
        <taxon>Pseudomonadati</taxon>
        <taxon>Pseudomonadota</taxon>
        <taxon>Gammaproteobacteria</taxon>
        <taxon>Alteromonadales</taxon>
        <taxon>Shewanellaceae</taxon>
        <taxon>Shewanella</taxon>
    </lineage>
</organism>
<dbReference type="Proteomes" id="UP001297581">
    <property type="component" value="Unassembled WGS sequence"/>
</dbReference>
<protein>
    <submittedName>
        <fullName evidence="1">Uncharacterized protein</fullName>
    </submittedName>
</protein>
<dbReference type="EMBL" id="JAKUDL010000003">
    <property type="protein sequence ID" value="MCH4294950.1"/>
    <property type="molecule type" value="Genomic_DNA"/>
</dbReference>
<name>A0AAJ1FBC9_9GAMM</name>
<comment type="caution">
    <text evidence="1">The sequence shown here is derived from an EMBL/GenBank/DDBJ whole genome shotgun (WGS) entry which is preliminary data.</text>
</comment>
<gene>
    <name evidence="1" type="ORF">MJ923_11605</name>
</gene>
<accession>A0AAJ1FBC9</accession>
<keyword evidence="2" id="KW-1185">Reference proteome</keyword>
<evidence type="ECO:0000313" key="2">
    <source>
        <dbReference type="Proteomes" id="UP001297581"/>
    </source>
</evidence>